<dbReference type="EMBL" id="KJ019150">
    <property type="protein sequence ID" value="AIX43395.1"/>
    <property type="molecule type" value="Genomic_DNA"/>
</dbReference>
<evidence type="ECO:0000313" key="35">
    <source>
        <dbReference type="Proteomes" id="UP000185286"/>
    </source>
</evidence>
<dbReference type="InterPro" id="IPR055864">
    <property type="entry name" value="DUF7441"/>
</dbReference>
<evidence type="ECO:0000313" key="34">
    <source>
        <dbReference type="Proteomes" id="UP000033001"/>
    </source>
</evidence>
<evidence type="ECO:0000259" key="1">
    <source>
        <dbReference type="Pfam" id="PF24225"/>
    </source>
</evidence>
<dbReference type="EMBL" id="KJ019099">
    <property type="protein sequence ID" value="AIX31102.1"/>
    <property type="molecule type" value="Genomic_DNA"/>
</dbReference>
<dbReference type="Proteomes" id="UP000185289">
    <property type="component" value="Segment"/>
</dbReference>
<dbReference type="Proteomes" id="UP000185309">
    <property type="component" value="Segment"/>
</dbReference>
<name>A0A0E3F156_9CAUD</name>
<dbReference type="EMBL" id="KJ019100">
    <property type="protein sequence ID" value="AIX31389.1"/>
    <property type="molecule type" value="Genomic_DNA"/>
</dbReference>
<dbReference type="EMBL" id="KJ019037">
    <property type="protein sequence ID" value="AIX16570.1"/>
    <property type="molecule type" value="Genomic_DNA"/>
</dbReference>
<evidence type="ECO:0000313" key="5">
    <source>
        <dbReference type="EMBL" id="AIX23235.1"/>
    </source>
</evidence>
<dbReference type="Proteomes" id="UP000185314">
    <property type="component" value="Segment"/>
</dbReference>
<dbReference type="Proteomes" id="UP000185293">
    <property type="component" value="Segment"/>
</dbReference>
<reference evidence="34 35" key="1">
    <citation type="submission" date="2013-12" db="EMBL/GenBank/DDBJ databases">
        <title>Ecological redundancy of diverse viral populations within a natural community.</title>
        <authorList>
            <person name="Gregory A.C."/>
            <person name="LaButti K."/>
            <person name="Copeland A."/>
            <person name="Woyke T."/>
            <person name="Sullivan M.B."/>
        </authorList>
    </citation>
    <scope>NUCLEOTIDE SEQUENCE [LARGE SCALE GENOMIC DNA]</scope>
    <source>
        <strain evidence="25">Syn7803C11</strain>
        <strain evidence="26">Syn7803C12</strain>
        <strain evidence="27">Syn7803C15</strain>
        <strain evidence="28">Syn7803C17</strain>
        <strain evidence="29">Syn7803C19</strain>
        <strain evidence="30">Syn7803C21</strain>
        <strain evidence="31">Syn7803C22</strain>
        <strain evidence="32">Syn7803C25</strain>
        <strain evidence="33">Syn7803C34</strain>
        <strain evidence="2">Syn7803C58</strain>
        <strain evidence="3">Syn7803C6</strain>
        <strain evidence="4">Syn7803C80</strain>
        <strain evidence="5">Syn7803C9</strain>
        <strain evidence="6">Syn7803US13</strain>
        <strain evidence="7">Syn7803US17</strain>
        <strain evidence="9">Syn7803US2</strain>
        <strain evidence="8">Syn7803US24</strain>
        <strain evidence="15">Syn7803US3</strain>
        <strain evidence="10">Syn7803US30</strain>
        <strain evidence="11">Syn7803US34</strain>
        <strain evidence="12">Syn7803US36</strain>
        <strain evidence="13">Syn7803US37</strain>
        <strain evidence="14">Syn7803US39</strain>
        <strain evidence="20">Syn7803US4</strain>
        <strain evidence="16">Syn7803US40</strain>
        <strain evidence="17">Syn7803US42</strain>
        <strain evidence="18">Syn7803US43</strain>
        <strain evidence="19">Syn7803US44</strain>
        <strain evidence="21">Syn7803US50</strain>
        <strain evidence="22">Syn7803US52</strain>
        <strain evidence="23">Syn7803US57</strain>
        <strain evidence="24">Syn7803US7</strain>
    </source>
</reference>
<evidence type="ECO:0000313" key="23">
    <source>
        <dbReference type="EMBL" id="AIX34243.1"/>
    </source>
</evidence>
<dbReference type="EMBL" id="KJ019096">
    <property type="protein sequence ID" value="AIX30234.1"/>
    <property type="molecule type" value="Genomic_DNA"/>
</dbReference>
<dbReference type="EMBL" id="KJ019090">
    <property type="protein sequence ID" value="AIX28612.1"/>
    <property type="molecule type" value="Genomic_DNA"/>
</dbReference>
<dbReference type="Pfam" id="PF24225">
    <property type="entry name" value="DUF7441"/>
    <property type="match status" value="1"/>
</dbReference>
<dbReference type="EMBL" id="KJ019159">
    <property type="protein sequence ID" value="AIX45596.1"/>
    <property type="molecule type" value="Genomic_DNA"/>
</dbReference>
<evidence type="ECO:0000313" key="24">
    <source>
        <dbReference type="EMBL" id="AIX36891.1"/>
    </source>
</evidence>
<evidence type="ECO:0000313" key="29">
    <source>
        <dbReference type="EMBL" id="AIX42833.1"/>
    </source>
</evidence>
<dbReference type="EMBL" id="KJ019145">
    <property type="protein sequence ID" value="AIX41976.1"/>
    <property type="molecule type" value="Genomic_DNA"/>
</dbReference>
<dbReference type="Proteomes" id="UP000185292">
    <property type="component" value="Segment"/>
</dbReference>
<dbReference type="Proteomes" id="UP000185288">
    <property type="component" value="Segment"/>
</dbReference>
<dbReference type="Proteomes" id="UP000185322">
    <property type="component" value="Segment"/>
</dbReference>
<dbReference type="EMBL" id="KJ019066">
    <property type="protein sequence ID" value="AIX23235.1"/>
    <property type="molecule type" value="Genomic_DNA"/>
</dbReference>
<dbReference type="EMBL" id="KJ019152">
    <property type="protein sequence ID" value="AIX43968.1"/>
    <property type="molecule type" value="Genomic_DNA"/>
</dbReference>
<evidence type="ECO:0000313" key="13">
    <source>
        <dbReference type="EMBL" id="AIX30522.1"/>
    </source>
</evidence>
<dbReference type="EMBL" id="KJ019107">
    <property type="protein sequence ID" value="AIX33317.1"/>
    <property type="molecule type" value="Genomic_DNA"/>
</dbReference>
<dbReference type="Proteomes" id="UP000185296">
    <property type="component" value="Segment"/>
</dbReference>
<evidence type="ECO:0000313" key="32">
    <source>
        <dbReference type="EMBL" id="AIX43968.1"/>
    </source>
</evidence>
<evidence type="ECO:0000313" key="33">
    <source>
        <dbReference type="EMBL" id="AIX45596.1"/>
    </source>
</evidence>
<dbReference type="Proteomes" id="UP000185317">
    <property type="component" value="Segment"/>
</dbReference>
<evidence type="ECO:0000313" key="31">
    <source>
        <dbReference type="EMBL" id="AIX43395.1"/>
    </source>
</evidence>
<dbReference type="EMBL" id="KJ019142">
    <property type="protein sequence ID" value="AIX41126.1"/>
    <property type="molecule type" value="Genomic_DNA"/>
</dbReference>
<evidence type="ECO:0000313" key="27">
    <source>
        <dbReference type="EMBL" id="AIX41976.1"/>
    </source>
</evidence>
<evidence type="ECO:0000313" key="8">
    <source>
        <dbReference type="EMBL" id="AIX28612.1"/>
    </source>
</evidence>
<evidence type="ECO:0000313" key="3">
    <source>
        <dbReference type="EMBL" id="AIX18344.1"/>
    </source>
</evidence>
<dbReference type="EMBL" id="KJ019093">
    <property type="protein sequence ID" value="AIX29441.1"/>
    <property type="molecule type" value="Genomic_DNA"/>
</dbReference>
<dbReference type="EMBL" id="KJ019053">
    <property type="protein sequence ID" value="AIX20222.1"/>
    <property type="molecule type" value="Genomic_DNA"/>
</dbReference>
<dbReference type="EMBL" id="KJ019045">
    <property type="protein sequence ID" value="AIX18344.1"/>
    <property type="molecule type" value="Genomic_DNA"/>
</dbReference>
<dbReference type="Proteomes" id="UP000185306">
    <property type="component" value="Segment"/>
</dbReference>
<evidence type="ECO:0000313" key="7">
    <source>
        <dbReference type="EMBL" id="AIX27686.1"/>
    </source>
</evidence>
<dbReference type="EMBL" id="KJ019148">
    <property type="protein sequence ID" value="AIX42833.1"/>
    <property type="molecule type" value="Genomic_DNA"/>
</dbReference>
<dbReference type="EMBL" id="KJ019105">
    <property type="protein sequence ID" value="AIX32746.1"/>
    <property type="molecule type" value="Genomic_DNA"/>
</dbReference>
<evidence type="ECO:0000313" key="21">
    <source>
        <dbReference type="EMBL" id="AIX33029.1"/>
    </source>
</evidence>
<dbReference type="EMBL" id="KJ019111">
    <property type="protein sequence ID" value="AIX34243.1"/>
    <property type="molecule type" value="Genomic_DNA"/>
</dbReference>
<evidence type="ECO:0000313" key="18">
    <source>
        <dbReference type="EMBL" id="AIX31962.1"/>
    </source>
</evidence>
<dbReference type="Proteomes" id="UP000185287">
    <property type="component" value="Segment"/>
</dbReference>
<gene>
    <name evidence="25" type="ORF">Syn7803C11_45</name>
    <name evidence="26" type="ORF">Syn7803C12_45</name>
    <name evidence="27" type="ORF">Syn7803C15_45</name>
    <name evidence="28" type="ORF">Syn7803C17_45</name>
    <name evidence="29" type="ORF">Syn7803C19_45</name>
    <name evidence="30" type="ORF">Syn7803C21_45</name>
    <name evidence="31" type="ORF">Syn7803C22_45</name>
    <name evidence="32" type="ORF">Syn7803C25_45</name>
    <name evidence="33" type="ORF">Syn7803C34_45</name>
    <name evidence="2" type="ORF">Syn7803C58_45</name>
    <name evidence="3" type="ORF">Syn7803C6_45</name>
    <name evidence="4" type="ORF">Syn7803C80_45</name>
    <name evidence="5" type="ORF">Syn7803C9_45</name>
    <name evidence="6" type="ORF">Syn7803US13_45</name>
    <name evidence="7" type="ORF">Syn7803US17_45</name>
    <name evidence="8" type="ORF">Syn7803US24_45</name>
    <name evidence="9" type="ORF">Syn7803US2_45</name>
    <name evidence="10" type="ORF">Syn7803US30_45</name>
    <name evidence="11" type="ORF">Syn7803US34_46</name>
    <name evidence="12" type="ORF">Syn7803US36_46</name>
    <name evidence="13" type="ORF">Syn7803US37_45</name>
    <name evidence="14" type="ORF">Syn7803US39_45</name>
    <name evidence="15" type="ORF">Syn7803US3_45</name>
    <name evidence="16" type="ORF">Syn7803US40_45</name>
    <name evidence="17" type="ORF">Syn7803US42_47</name>
    <name evidence="18" type="ORF">Syn7803US43_45</name>
    <name evidence="19" type="ORF">Syn7803US44_46</name>
    <name evidence="20" type="ORF">Syn7803US4_45</name>
    <name evidence="21" type="ORF">Syn7803US50_45</name>
    <name evidence="22" type="ORF">Syn7803US52_45</name>
    <name evidence="23" type="ORF">Syn7803US57_45</name>
    <name evidence="24" type="ORF">Syn7803US7_45</name>
</gene>
<evidence type="ECO:0000313" key="19">
    <source>
        <dbReference type="EMBL" id="AIX32246.1"/>
    </source>
</evidence>
<evidence type="ECO:0000313" key="30">
    <source>
        <dbReference type="EMBL" id="AIX43110.1"/>
    </source>
</evidence>
<dbReference type="EMBL" id="KJ019095">
    <property type="protein sequence ID" value="AIX29941.1"/>
    <property type="molecule type" value="Genomic_DNA"/>
</dbReference>
<dbReference type="EMBL" id="KJ019147">
    <property type="protein sequence ID" value="AIX42549.1"/>
    <property type="molecule type" value="Genomic_DNA"/>
</dbReference>
<accession>A0A0E3F156</accession>
<dbReference type="EMBL" id="KJ019102">
    <property type="protein sequence ID" value="AIX31962.1"/>
    <property type="molecule type" value="Genomic_DNA"/>
</dbReference>
<evidence type="ECO:0000313" key="16">
    <source>
        <dbReference type="EMBL" id="AIX31389.1"/>
    </source>
</evidence>
<dbReference type="Proteomes" id="UP000185310">
    <property type="component" value="Segment"/>
</dbReference>
<dbReference type="EMBL" id="KJ019098">
    <property type="protein sequence ID" value="AIX30816.1"/>
    <property type="molecule type" value="Genomic_DNA"/>
</dbReference>
<evidence type="ECO:0000313" key="4">
    <source>
        <dbReference type="EMBL" id="AIX20222.1"/>
    </source>
</evidence>
<evidence type="ECO:0000313" key="15">
    <source>
        <dbReference type="EMBL" id="AIX31102.1"/>
    </source>
</evidence>
<evidence type="ECO:0000313" key="17">
    <source>
        <dbReference type="EMBL" id="AIX31675.1"/>
    </source>
</evidence>
<dbReference type="Proteomes" id="UP000185312">
    <property type="component" value="Segment"/>
</dbReference>
<evidence type="ECO:0000313" key="28">
    <source>
        <dbReference type="EMBL" id="AIX42549.1"/>
    </source>
</evidence>
<dbReference type="EMBL" id="KJ019106">
    <property type="protein sequence ID" value="AIX33029.1"/>
    <property type="molecule type" value="Genomic_DNA"/>
</dbReference>
<dbReference type="Proteomes" id="UP000185324">
    <property type="component" value="Segment"/>
</dbReference>
<evidence type="ECO:0000313" key="2">
    <source>
        <dbReference type="EMBL" id="AIX16570.1"/>
    </source>
</evidence>
<dbReference type="EMBL" id="KJ019092">
    <property type="protein sequence ID" value="AIX29156.1"/>
    <property type="molecule type" value="Genomic_DNA"/>
</dbReference>
<evidence type="ECO:0000313" key="14">
    <source>
        <dbReference type="EMBL" id="AIX30816.1"/>
    </source>
</evidence>
<proteinExistence type="predicted"/>
<dbReference type="Proteomes" id="UP000185298">
    <property type="component" value="Segment"/>
</dbReference>
<feature type="domain" description="DUF7441" evidence="1">
    <location>
        <begin position="2"/>
        <end position="63"/>
    </location>
</feature>
<evidence type="ECO:0000313" key="6">
    <source>
        <dbReference type="EMBL" id="AIX27405.1"/>
    </source>
</evidence>
<organism evidence="4 36">
    <name type="scientific">Synechococcus phage ACG-2014f</name>
    <dbReference type="NCBI Taxonomy" id="1493511"/>
    <lineage>
        <taxon>Viruses</taxon>
        <taxon>Duplodnaviria</taxon>
        <taxon>Heunggongvirae</taxon>
        <taxon>Uroviricota</taxon>
        <taxon>Caudoviricetes</taxon>
        <taxon>Pantevenvirales</taxon>
        <taxon>Kyanoviridae</taxon>
        <taxon>Atlauavirus</taxon>
        <taxon>Atlauavirus tusconc8</taxon>
    </lineage>
</organism>
<dbReference type="Proteomes" id="UP000185325">
    <property type="component" value="Segment"/>
</dbReference>
<dbReference type="EMBL" id="KJ019123">
    <property type="protein sequence ID" value="AIX36891.1"/>
    <property type="molecule type" value="Genomic_DNA"/>
</dbReference>
<dbReference type="Proteomes" id="UP000185286">
    <property type="component" value="Genome"/>
</dbReference>
<dbReference type="Proteomes" id="UP000185313">
    <property type="component" value="Segment"/>
</dbReference>
<evidence type="ECO:0000313" key="10">
    <source>
        <dbReference type="EMBL" id="AIX29441.1"/>
    </source>
</evidence>
<dbReference type="Proteomes" id="UP000185299">
    <property type="component" value="Segment"/>
</dbReference>
<evidence type="ECO:0000313" key="9">
    <source>
        <dbReference type="EMBL" id="AIX29156.1"/>
    </source>
</evidence>
<sequence length="65" mass="7658">METFTATCPKDYDRHHYSVVNKDGTNRMFSSWELAQSYWWHTNKLGTLSHIDVIDYKEQSRGFGA</sequence>
<dbReference type="Proteomes" id="UP000185316">
    <property type="component" value="Segment"/>
</dbReference>
<dbReference type="EMBL" id="KJ019085">
    <property type="protein sequence ID" value="AIX27405.1"/>
    <property type="molecule type" value="Genomic_DNA"/>
</dbReference>
<dbReference type="Proteomes" id="UP000185294">
    <property type="component" value="Segment"/>
</dbReference>
<dbReference type="Proteomes" id="UP000033001">
    <property type="component" value="Segment"/>
</dbReference>
<dbReference type="Proteomes" id="UP000185290">
    <property type="component" value="Segment"/>
</dbReference>
<dbReference type="Proteomes" id="UP000185301">
    <property type="component" value="Segment"/>
</dbReference>
<dbReference type="EMBL" id="KJ019149">
    <property type="protein sequence ID" value="AIX43110.1"/>
    <property type="molecule type" value="Genomic_DNA"/>
</dbReference>
<evidence type="ECO:0000313" key="36">
    <source>
        <dbReference type="Proteomes" id="UP000185322"/>
    </source>
</evidence>
<dbReference type="Proteomes" id="UP000185319">
    <property type="component" value="Segment"/>
</dbReference>
<dbReference type="Proteomes" id="UP000185304">
    <property type="component" value="Segment"/>
</dbReference>
<dbReference type="EMBL" id="KJ019103">
    <property type="protein sequence ID" value="AIX32246.1"/>
    <property type="molecule type" value="Genomic_DNA"/>
</dbReference>
<evidence type="ECO:0000313" key="25">
    <source>
        <dbReference type="EMBL" id="AIX41126.1"/>
    </source>
</evidence>
<evidence type="ECO:0000313" key="11">
    <source>
        <dbReference type="EMBL" id="AIX29941.1"/>
    </source>
</evidence>
<dbReference type="Proteomes" id="UP000185318">
    <property type="component" value="Segment"/>
</dbReference>
<evidence type="ECO:0000313" key="12">
    <source>
        <dbReference type="EMBL" id="AIX30234.1"/>
    </source>
</evidence>
<dbReference type="Proteomes" id="UP000185308">
    <property type="component" value="Segment"/>
</dbReference>
<dbReference type="EMBL" id="KJ019101">
    <property type="protein sequence ID" value="AIX31675.1"/>
    <property type="molecule type" value="Genomic_DNA"/>
</dbReference>
<dbReference type="KEGG" id="vg:24171895"/>
<protein>
    <recommendedName>
        <fullName evidence="1">DUF7441 domain-containing protein</fullName>
    </recommendedName>
</protein>
<dbReference type="EMBL" id="KJ019143">
    <property type="protein sequence ID" value="AIX41407.1"/>
    <property type="molecule type" value="Genomic_DNA"/>
</dbReference>
<dbReference type="Proteomes" id="UP000185305">
    <property type="component" value="Segment"/>
</dbReference>
<dbReference type="Proteomes" id="UP000185291">
    <property type="component" value="Segment"/>
</dbReference>
<dbReference type="EMBL" id="KJ019086">
    <property type="protein sequence ID" value="AIX27686.1"/>
    <property type="molecule type" value="Genomic_DNA"/>
</dbReference>
<dbReference type="Proteomes" id="UP000185311">
    <property type="component" value="Segment"/>
</dbReference>
<dbReference type="RefSeq" id="YP_009134256.1">
    <property type="nucleotide sequence ID" value="NC_026927.1"/>
</dbReference>
<dbReference type="EMBL" id="KJ019097">
    <property type="protein sequence ID" value="AIX30522.1"/>
    <property type="molecule type" value="Genomic_DNA"/>
</dbReference>
<evidence type="ECO:0000313" key="26">
    <source>
        <dbReference type="EMBL" id="AIX41407.1"/>
    </source>
</evidence>
<evidence type="ECO:0000313" key="20">
    <source>
        <dbReference type="EMBL" id="AIX32746.1"/>
    </source>
</evidence>
<dbReference type="Proteomes" id="UP000185300">
    <property type="component" value="Segment"/>
</dbReference>
<evidence type="ECO:0000313" key="22">
    <source>
        <dbReference type="EMBL" id="AIX33317.1"/>
    </source>
</evidence>